<reference evidence="2 3" key="1">
    <citation type="submission" date="2019-07" db="EMBL/GenBank/DDBJ databases">
        <title>Whole genome shotgun sequence of Kocuria flava NBRC 107626.</title>
        <authorList>
            <person name="Hosoyama A."/>
            <person name="Uohara A."/>
            <person name="Ohji S."/>
            <person name="Ichikawa N."/>
        </authorList>
    </citation>
    <scope>NUCLEOTIDE SEQUENCE [LARGE SCALE GENOMIC DNA]</scope>
    <source>
        <strain evidence="2 3">NBRC 107626</strain>
    </source>
</reference>
<proteinExistence type="predicted"/>
<name>A0ABQ0X850_9MICC</name>
<evidence type="ECO:0000313" key="2">
    <source>
        <dbReference type="EMBL" id="GEO93698.1"/>
    </source>
</evidence>
<organism evidence="2 3">
    <name type="scientific">Kocuria flava</name>
    <dbReference type="NCBI Taxonomy" id="446860"/>
    <lineage>
        <taxon>Bacteria</taxon>
        <taxon>Bacillati</taxon>
        <taxon>Actinomycetota</taxon>
        <taxon>Actinomycetes</taxon>
        <taxon>Micrococcales</taxon>
        <taxon>Micrococcaceae</taxon>
        <taxon>Kocuria</taxon>
    </lineage>
</organism>
<feature type="compositionally biased region" description="Basic and acidic residues" evidence="1">
    <location>
        <begin position="42"/>
        <end position="54"/>
    </location>
</feature>
<feature type="region of interest" description="Disordered" evidence="1">
    <location>
        <begin position="26"/>
        <end position="54"/>
    </location>
</feature>
<evidence type="ECO:0008006" key="4">
    <source>
        <dbReference type="Google" id="ProtNLM"/>
    </source>
</evidence>
<keyword evidence="3" id="KW-1185">Reference proteome</keyword>
<evidence type="ECO:0000313" key="3">
    <source>
        <dbReference type="Proteomes" id="UP000321155"/>
    </source>
</evidence>
<evidence type="ECO:0000256" key="1">
    <source>
        <dbReference type="SAM" id="MobiDB-lite"/>
    </source>
</evidence>
<accession>A0ABQ0X850</accession>
<dbReference type="EMBL" id="BJZR01000158">
    <property type="protein sequence ID" value="GEO93698.1"/>
    <property type="molecule type" value="Genomic_DNA"/>
</dbReference>
<dbReference type="Proteomes" id="UP000321155">
    <property type="component" value="Unassembled WGS sequence"/>
</dbReference>
<sequence length="121" mass="13335">MAELHAAGAPDLDRCAVDSSHVLPLVDSTPPIRGLSGRPRRQPRELVTDRGYGHGEDRRLLHAHGITPRIARRGVAHGSGQGQRRWVVQRGFARLLSCERLRTRGSVGPTSTSDSWNRPAY</sequence>
<protein>
    <recommendedName>
        <fullName evidence="4">Transposase IS4-like domain-containing protein</fullName>
    </recommendedName>
</protein>
<comment type="caution">
    <text evidence="2">The sequence shown here is derived from an EMBL/GenBank/DDBJ whole genome shotgun (WGS) entry which is preliminary data.</text>
</comment>
<gene>
    <name evidence="2" type="ORF">KFL01_30040</name>
</gene>